<dbReference type="SUPFAM" id="SSF55186">
    <property type="entry name" value="ThrRS/AlaRS common domain"/>
    <property type="match status" value="1"/>
</dbReference>
<dbReference type="RefSeq" id="WP_079588734.1">
    <property type="nucleotide sequence ID" value="NZ_FUYN01000001.1"/>
</dbReference>
<protein>
    <submittedName>
        <fullName evidence="6">Alanyl-tRNA synthetase</fullName>
    </submittedName>
</protein>
<dbReference type="InterPro" id="IPR018164">
    <property type="entry name" value="Ala-tRNA-synth_IIc_N"/>
</dbReference>
<dbReference type="OrthoDB" id="9812949at2"/>
<feature type="domain" description="Alanyl-transfer RNA synthetases family profile" evidence="5">
    <location>
        <begin position="1"/>
        <end position="252"/>
    </location>
</feature>
<dbReference type="Gene3D" id="2.40.30.130">
    <property type="match status" value="1"/>
</dbReference>
<keyword evidence="6" id="KW-0030">Aminoacyl-tRNA synthetase</keyword>
<dbReference type="PANTHER" id="PTHR43462">
    <property type="entry name" value="ALANYL-TRNA EDITING PROTEIN"/>
    <property type="match status" value="1"/>
</dbReference>
<dbReference type="EMBL" id="FUYN01000001">
    <property type="protein sequence ID" value="SKB30325.1"/>
    <property type="molecule type" value="Genomic_DNA"/>
</dbReference>
<evidence type="ECO:0000259" key="5">
    <source>
        <dbReference type="PROSITE" id="PS50860"/>
    </source>
</evidence>
<dbReference type="AlphaFoldDB" id="A0A1T5A606"/>
<dbReference type="InterPro" id="IPR018163">
    <property type="entry name" value="Thr/Ala-tRNA-synth_IIc_edit"/>
</dbReference>
<dbReference type="GO" id="GO:0003676">
    <property type="term" value="F:nucleic acid binding"/>
    <property type="evidence" value="ECO:0007669"/>
    <property type="project" value="InterPro"/>
</dbReference>
<keyword evidence="7" id="KW-1185">Reference proteome</keyword>
<keyword evidence="6" id="KW-0436">Ligase</keyword>
<evidence type="ECO:0000256" key="4">
    <source>
        <dbReference type="ARBA" id="ARBA00022833"/>
    </source>
</evidence>
<gene>
    <name evidence="6" type="ORF">SAMN02745120_0790</name>
</gene>
<dbReference type="Pfam" id="PF01411">
    <property type="entry name" value="tRNA-synt_2c"/>
    <property type="match status" value="1"/>
</dbReference>
<dbReference type="PROSITE" id="PS50860">
    <property type="entry name" value="AA_TRNA_LIGASE_II_ALA"/>
    <property type="match status" value="1"/>
</dbReference>
<dbReference type="InterPro" id="IPR009000">
    <property type="entry name" value="Transl_B-barrel_sf"/>
</dbReference>
<dbReference type="Gene3D" id="3.30.980.10">
    <property type="entry name" value="Threonyl-trna Synthetase, Chain A, domain 2"/>
    <property type="match status" value="1"/>
</dbReference>
<keyword evidence="3" id="KW-0479">Metal-binding</keyword>
<evidence type="ECO:0000256" key="2">
    <source>
        <dbReference type="ARBA" id="ARBA00004496"/>
    </source>
</evidence>
<dbReference type="Proteomes" id="UP000243406">
    <property type="component" value="Unassembled WGS sequence"/>
</dbReference>
<sequence>MNNELNDFFEVDIATLNPTNKLYYFNPYMIEASSNIVAILKDKDFYKIVLDETLFYPEGGGQPSDRGEIEEIPVFDVKEKDGIVYHYVNELPKSSKVNCKIDFHRRFDFMQQHSGEHALSGVILKLFGGANKGFHIGEQFVTIDINIKDMTEEMLTEAEKETNRYIFENQKVDQIVTDTEGLKAYPIRKEITAEEDIRVVSMGEADCCACCGTHVRNLGEVGIIKIIKAESYKGMTRISFLCGYRALNDYREKNDIIKSLKKELSAEESMILTKVQKQREDISALKKQSDIIRKDLAKNISLNIKADETIALIFDDIDFPTLAHIESILLEKSNTVILATTIDNKITAVTKNDAINLGQFFKSNIKTYNGKGGGSKDKVQGSFETKEDIIAFYTSLMSEVVK</sequence>
<keyword evidence="4" id="KW-0862">Zinc</keyword>
<comment type="subcellular location">
    <subcellularLocation>
        <location evidence="2">Cytoplasm</location>
    </subcellularLocation>
</comment>
<dbReference type="GO" id="GO:0005524">
    <property type="term" value="F:ATP binding"/>
    <property type="evidence" value="ECO:0007669"/>
    <property type="project" value="InterPro"/>
</dbReference>
<proteinExistence type="predicted"/>
<evidence type="ECO:0000313" key="7">
    <source>
        <dbReference type="Proteomes" id="UP000243406"/>
    </source>
</evidence>
<reference evidence="7" key="1">
    <citation type="submission" date="2017-02" db="EMBL/GenBank/DDBJ databases">
        <authorList>
            <person name="Varghese N."/>
            <person name="Submissions S."/>
        </authorList>
    </citation>
    <scope>NUCLEOTIDE SEQUENCE [LARGE SCALE GENOMIC DNA]</scope>
    <source>
        <strain evidence="7">ATCC 35199</strain>
    </source>
</reference>
<dbReference type="GO" id="GO:0046872">
    <property type="term" value="F:metal ion binding"/>
    <property type="evidence" value="ECO:0007669"/>
    <property type="project" value="UniProtKB-KW"/>
</dbReference>
<name>A0A1T5A606_9FIRM</name>
<dbReference type="Pfam" id="PF07973">
    <property type="entry name" value="tRNA_SAD"/>
    <property type="match status" value="1"/>
</dbReference>
<dbReference type="GO" id="GO:0005737">
    <property type="term" value="C:cytoplasm"/>
    <property type="evidence" value="ECO:0007669"/>
    <property type="project" value="UniProtKB-SubCell"/>
</dbReference>
<dbReference type="InterPro" id="IPR051335">
    <property type="entry name" value="Alanyl-tRNA_Editing_Enzymes"/>
</dbReference>
<dbReference type="InterPro" id="IPR012947">
    <property type="entry name" value="tRNA_SAD"/>
</dbReference>
<dbReference type="GO" id="GO:0002161">
    <property type="term" value="F:aminoacyl-tRNA deacylase activity"/>
    <property type="evidence" value="ECO:0007669"/>
    <property type="project" value="UniProtKB-ARBA"/>
</dbReference>
<evidence type="ECO:0000313" key="6">
    <source>
        <dbReference type="EMBL" id="SKB30325.1"/>
    </source>
</evidence>
<dbReference type="InterPro" id="IPR018165">
    <property type="entry name" value="Ala-tRNA-synth_IIc_core"/>
</dbReference>
<dbReference type="GO" id="GO:0004813">
    <property type="term" value="F:alanine-tRNA ligase activity"/>
    <property type="evidence" value="ECO:0007669"/>
    <property type="project" value="InterPro"/>
</dbReference>
<dbReference type="SMART" id="SM00863">
    <property type="entry name" value="tRNA_SAD"/>
    <property type="match status" value="1"/>
</dbReference>
<accession>A0A1T5A606</accession>
<evidence type="ECO:0000256" key="3">
    <source>
        <dbReference type="ARBA" id="ARBA00022723"/>
    </source>
</evidence>
<dbReference type="PANTHER" id="PTHR43462:SF1">
    <property type="entry name" value="ALANYL-TRNA EDITING PROTEIN AARSD1"/>
    <property type="match status" value="1"/>
</dbReference>
<evidence type="ECO:0000256" key="1">
    <source>
        <dbReference type="ARBA" id="ARBA00001947"/>
    </source>
</evidence>
<dbReference type="Gene3D" id="3.10.310.40">
    <property type="match status" value="1"/>
</dbReference>
<dbReference type="SUPFAM" id="SSF50447">
    <property type="entry name" value="Translation proteins"/>
    <property type="match status" value="1"/>
</dbReference>
<dbReference type="GO" id="GO:0006419">
    <property type="term" value="P:alanyl-tRNA aminoacylation"/>
    <property type="evidence" value="ECO:0007669"/>
    <property type="project" value="InterPro"/>
</dbReference>
<organism evidence="6 7">
    <name type="scientific">Acetoanaerobium noterae</name>
    <dbReference type="NCBI Taxonomy" id="745369"/>
    <lineage>
        <taxon>Bacteria</taxon>
        <taxon>Bacillati</taxon>
        <taxon>Bacillota</taxon>
        <taxon>Clostridia</taxon>
        <taxon>Peptostreptococcales</taxon>
        <taxon>Filifactoraceae</taxon>
        <taxon>Acetoanaerobium</taxon>
    </lineage>
</organism>
<comment type="cofactor">
    <cofactor evidence="1">
        <name>Zn(2+)</name>
        <dbReference type="ChEBI" id="CHEBI:29105"/>
    </cofactor>
</comment>